<sequence length="173" mass="19489">MSKIPEKLNDFRAYANGSPELKGVADLQLPSFNPKTETVSGGGVMGEYDSPNFSHLESMKATINWRMINNELLEFLKPKAIKLDFRLANQEYDGAKGEHEFSVNRIVMRGLPINNDLGKAAKGSPYEGSSEIEILYIKMEYNGKTLVEIDKLNYIYRVGEVDYMEKLRAALGM</sequence>
<evidence type="ECO:0000313" key="1">
    <source>
        <dbReference type="EMBL" id="MCS1397497.1"/>
    </source>
</evidence>
<evidence type="ECO:0000313" key="2">
    <source>
        <dbReference type="Proteomes" id="UP001525021"/>
    </source>
</evidence>
<organism evidence="1 2">
    <name type="scientific">Lysinibacillus pinottii</name>
    <dbReference type="NCBI Taxonomy" id="2973932"/>
    <lineage>
        <taxon>Bacteria</taxon>
        <taxon>Bacillati</taxon>
        <taxon>Bacillota</taxon>
        <taxon>Bacilli</taxon>
        <taxon>Bacillales</taxon>
        <taxon>Bacillaceae</taxon>
        <taxon>Lysinibacillus</taxon>
    </lineage>
</organism>
<reference evidence="1 2" key="1">
    <citation type="submission" date="2022-08" db="EMBL/GenBank/DDBJ databases">
        <title>Lysinibacillus sequencing.</title>
        <authorList>
            <person name="Dunlap C."/>
        </authorList>
    </citation>
    <scope>NUCLEOTIDE SEQUENCE [LARGE SCALE GENOMIC DNA]</scope>
    <source>
        <strain evidence="1 2">PB211</strain>
    </source>
</reference>
<dbReference type="InterPro" id="IPR006498">
    <property type="entry name" value="Tail_tube"/>
</dbReference>
<dbReference type="Pfam" id="PF04985">
    <property type="entry name" value="Phage_tube"/>
    <property type="match status" value="1"/>
</dbReference>
<name>A0ABT2DSW6_9BACI</name>
<dbReference type="Proteomes" id="UP001525021">
    <property type="component" value="Unassembled WGS sequence"/>
</dbReference>
<dbReference type="RefSeq" id="WP_012295287.1">
    <property type="nucleotide sequence ID" value="NZ_JANTOO010000014.1"/>
</dbReference>
<proteinExistence type="predicted"/>
<comment type="caution">
    <text evidence="1">The sequence shown here is derived from an EMBL/GenBank/DDBJ whole genome shotgun (WGS) entry which is preliminary data.</text>
</comment>
<protein>
    <submittedName>
        <fullName evidence="1">Phage major tail tube protein</fullName>
    </submittedName>
</protein>
<accession>A0ABT2DSW6</accession>
<gene>
    <name evidence="1" type="ORF">NXZ79_15810</name>
</gene>
<keyword evidence="2" id="KW-1185">Reference proteome</keyword>
<dbReference type="EMBL" id="JANTOO010000014">
    <property type="protein sequence ID" value="MCS1397497.1"/>
    <property type="molecule type" value="Genomic_DNA"/>
</dbReference>